<evidence type="ECO:0000256" key="1">
    <source>
        <dbReference type="SAM" id="Phobius"/>
    </source>
</evidence>
<dbReference type="EMBL" id="CAAHFH010000001">
    <property type="protein sequence ID" value="VGO19414.1"/>
    <property type="molecule type" value="Genomic_DNA"/>
</dbReference>
<name>A0A6C2UJC3_9BACT</name>
<gene>
    <name evidence="2" type="ORF">SCARR_01472</name>
</gene>
<dbReference type="AlphaFoldDB" id="A0A6C2UJC3"/>
<keyword evidence="1" id="KW-0812">Transmembrane</keyword>
<organism evidence="2 3">
    <name type="scientific">Pontiella sulfatireligans</name>
    <dbReference type="NCBI Taxonomy" id="2750658"/>
    <lineage>
        <taxon>Bacteria</taxon>
        <taxon>Pseudomonadati</taxon>
        <taxon>Kiritimatiellota</taxon>
        <taxon>Kiritimatiellia</taxon>
        <taxon>Kiritimatiellales</taxon>
        <taxon>Pontiellaceae</taxon>
        <taxon>Pontiella</taxon>
    </lineage>
</organism>
<evidence type="ECO:0000313" key="3">
    <source>
        <dbReference type="Proteomes" id="UP000346198"/>
    </source>
</evidence>
<keyword evidence="1" id="KW-0472">Membrane</keyword>
<keyword evidence="1" id="KW-1133">Transmembrane helix</keyword>
<evidence type="ECO:0000313" key="2">
    <source>
        <dbReference type="EMBL" id="VGO19414.1"/>
    </source>
</evidence>
<dbReference type="Proteomes" id="UP000346198">
    <property type="component" value="Unassembled WGS sequence"/>
</dbReference>
<reference evidence="2 3" key="1">
    <citation type="submission" date="2019-04" db="EMBL/GenBank/DDBJ databases">
        <authorList>
            <person name="Van Vliet M D."/>
        </authorList>
    </citation>
    <scope>NUCLEOTIDE SEQUENCE [LARGE SCALE GENOMIC DNA]</scope>
    <source>
        <strain evidence="2 3">F21</strain>
    </source>
</reference>
<accession>A0A6C2UJC3</accession>
<feature type="transmembrane region" description="Helical" evidence="1">
    <location>
        <begin position="34"/>
        <end position="54"/>
    </location>
</feature>
<protein>
    <submittedName>
        <fullName evidence="2">Uncharacterized protein</fullName>
    </submittedName>
</protein>
<sequence length="101" mass="11421">MNCLGDKTSEEVLAGDGFELSIPTPLYQFLLKSLYMLLLRCFYLAFSALVKMIFRSSLGVSKLPSPLEKVYKTASWLLLFRRNLLKTSPLSMYLSWGAVTS</sequence>
<proteinExistence type="predicted"/>
<keyword evidence="3" id="KW-1185">Reference proteome</keyword>